<evidence type="ECO:0000313" key="2">
    <source>
        <dbReference type="EMBL" id="QHT99961.1"/>
    </source>
</evidence>
<dbReference type="EMBL" id="MN740319">
    <property type="protein sequence ID" value="QHT99961.1"/>
    <property type="molecule type" value="Genomic_DNA"/>
</dbReference>
<keyword evidence="1" id="KW-0812">Transmembrane</keyword>
<evidence type="ECO:0000256" key="1">
    <source>
        <dbReference type="SAM" id="Phobius"/>
    </source>
</evidence>
<keyword evidence="1" id="KW-0472">Membrane</keyword>
<accession>A0A6C0J2U1</accession>
<reference evidence="2" key="1">
    <citation type="journal article" date="2020" name="Nature">
        <title>Giant virus diversity and host interactions through global metagenomics.</title>
        <authorList>
            <person name="Schulz F."/>
            <person name="Roux S."/>
            <person name="Paez-Espino D."/>
            <person name="Jungbluth S."/>
            <person name="Walsh D.A."/>
            <person name="Denef V.J."/>
            <person name="McMahon K.D."/>
            <person name="Konstantinidis K.T."/>
            <person name="Eloe-Fadrosh E.A."/>
            <person name="Kyrpides N.C."/>
            <person name="Woyke T."/>
        </authorList>
    </citation>
    <scope>NUCLEOTIDE SEQUENCE</scope>
    <source>
        <strain evidence="2">GVMAG-M-3300025778-1</strain>
    </source>
</reference>
<proteinExistence type="predicted"/>
<name>A0A6C0J2U1_9ZZZZ</name>
<organism evidence="2">
    <name type="scientific">viral metagenome</name>
    <dbReference type="NCBI Taxonomy" id="1070528"/>
    <lineage>
        <taxon>unclassified sequences</taxon>
        <taxon>metagenomes</taxon>
        <taxon>organismal metagenomes</taxon>
    </lineage>
</organism>
<protein>
    <submittedName>
        <fullName evidence="2">Uncharacterized protein</fullName>
    </submittedName>
</protein>
<keyword evidence="1" id="KW-1133">Transmembrane helix</keyword>
<sequence length="83" mass="8837">MPSELQTYGTIFAIVVIASVVLYMLDRRSKGESIVWTDAFKIGGGAATLTGGILYSMLTPESAADVAEPFAMVQDMFVGKPGF</sequence>
<feature type="transmembrane region" description="Helical" evidence="1">
    <location>
        <begin position="6"/>
        <end position="25"/>
    </location>
</feature>
<dbReference type="AlphaFoldDB" id="A0A6C0J2U1"/>